<organism evidence="1 2">
    <name type="scientific">Cryptococcus decagattii</name>
    <dbReference type="NCBI Taxonomy" id="1859122"/>
    <lineage>
        <taxon>Eukaryota</taxon>
        <taxon>Fungi</taxon>
        <taxon>Dikarya</taxon>
        <taxon>Basidiomycota</taxon>
        <taxon>Agaricomycotina</taxon>
        <taxon>Tremellomycetes</taxon>
        <taxon>Tremellales</taxon>
        <taxon>Cryptococcaceae</taxon>
        <taxon>Cryptococcus</taxon>
        <taxon>Cryptococcus gattii species complex</taxon>
    </lineage>
</organism>
<protein>
    <submittedName>
        <fullName evidence="1">Uncharacterized protein</fullName>
    </submittedName>
</protein>
<dbReference type="GeneID" id="89989691"/>
<reference evidence="1 2" key="1">
    <citation type="submission" date="2024-01" db="EMBL/GenBank/DDBJ databases">
        <title>Comparative genomics of Cryptococcus and Kwoniella reveals pathogenesis evolution and contrasting modes of karyotype evolution via chromosome fusion or intercentromeric recombination.</title>
        <authorList>
            <person name="Coelho M.A."/>
            <person name="David-Palma M."/>
            <person name="Shea T."/>
            <person name="Bowers K."/>
            <person name="McGinley-Smith S."/>
            <person name="Mohammad A.W."/>
            <person name="Gnirke A."/>
            <person name="Yurkov A.M."/>
            <person name="Nowrousian M."/>
            <person name="Sun S."/>
            <person name="Cuomo C.A."/>
            <person name="Heitman J."/>
        </authorList>
    </citation>
    <scope>NUCLEOTIDE SEQUENCE [LARGE SCALE GENOMIC DNA]</scope>
    <source>
        <strain evidence="1 2">7685027</strain>
    </source>
</reference>
<evidence type="ECO:0000313" key="1">
    <source>
        <dbReference type="EMBL" id="WVO21609.1"/>
    </source>
</evidence>
<sequence>MHARRPPDNGYGKNYTNQTGKRTCAETSFTSGKINGLMLITAVHRTSSKYNKMHMRPSFFLLPLPFYD</sequence>
<dbReference type="RefSeq" id="XP_064720848.1">
    <property type="nucleotide sequence ID" value="XM_064864776.1"/>
</dbReference>
<dbReference type="EMBL" id="CP143809">
    <property type="protein sequence ID" value="WVO21609.1"/>
    <property type="molecule type" value="Genomic_DNA"/>
</dbReference>
<keyword evidence="2" id="KW-1185">Reference proteome</keyword>
<accession>A0ABZ2AT23</accession>
<name>A0ABZ2AT23_9TREE</name>
<dbReference type="Proteomes" id="UP001432216">
    <property type="component" value="Chromosome 4"/>
</dbReference>
<proteinExistence type="predicted"/>
<gene>
    <name evidence="1" type="ORF">IAS62_002918</name>
</gene>
<evidence type="ECO:0000313" key="2">
    <source>
        <dbReference type="Proteomes" id="UP001432216"/>
    </source>
</evidence>